<comment type="caution">
    <text evidence="1">The sequence shown here is derived from an EMBL/GenBank/DDBJ whole genome shotgun (WGS) entry which is preliminary data.</text>
</comment>
<dbReference type="Gene3D" id="3.90.180.10">
    <property type="entry name" value="Medium-chain alcohol dehydrogenases, catalytic domain"/>
    <property type="match status" value="1"/>
</dbReference>
<protein>
    <submittedName>
        <fullName evidence="1">Uncharacterized protein</fullName>
    </submittedName>
</protein>
<sequence>CAVVLDFVGNKPTLTLGAQTVGLNGDWTVVGLGGGKLDWLCMNQPWGASLCTPYWGSRVELMEVLDMKRKGIINIEYTTSPLSQALEVYDKLIKG</sequence>
<evidence type="ECO:0000313" key="1">
    <source>
        <dbReference type="EMBL" id="KEQ02197.1"/>
    </source>
</evidence>
<dbReference type="Proteomes" id="UP000027644">
    <property type="component" value="Unassembled WGS sequence"/>
</dbReference>
<feature type="non-terminal residue" evidence="1">
    <location>
        <position position="1"/>
    </location>
</feature>
<organism evidence="1 2">
    <name type="scientific">Snodgrassella alvi SCGC AB-598-J21</name>
    <dbReference type="NCBI Taxonomy" id="1385367"/>
    <lineage>
        <taxon>Bacteria</taxon>
        <taxon>Pseudomonadati</taxon>
        <taxon>Pseudomonadota</taxon>
        <taxon>Betaproteobacteria</taxon>
        <taxon>Neisseriales</taxon>
        <taxon>Neisseriaceae</taxon>
        <taxon>Snodgrassella</taxon>
    </lineage>
</organism>
<reference evidence="1 2" key="1">
    <citation type="journal article" date="2014" name="PLoS Genet.">
        <title>Hidden diversity in honey bee gut symbionts detected by single-cell genomics.</title>
        <authorList>
            <person name="Engel P."/>
            <person name="Stepanauskas R."/>
            <person name="Moran N."/>
        </authorList>
    </citation>
    <scope>NUCLEOTIDE SEQUENCE [LARGE SCALE GENOMIC DNA]</scope>
    <source>
        <strain evidence="1 2">SCGC AB-598-J21</strain>
    </source>
</reference>
<dbReference type="Gene3D" id="3.40.50.720">
    <property type="entry name" value="NAD(P)-binding Rossmann-like Domain"/>
    <property type="match status" value="1"/>
</dbReference>
<accession>A0A074VEH8</accession>
<gene>
    <name evidence="1" type="ORF">SASC598J21_000200</name>
</gene>
<dbReference type="AlphaFoldDB" id="A0A074VEH8"/>
<proteinExistence type="predicted"/>
<dbReference type="EMBL" id="AVQL01000020">
    <property type="protein sequence ID" value="KEQ02197.1"/>
    <property type="molecule type" value="Genomic_DNA"/>
</dbReference>
<feature type="non-terminal residue" evidence="1">
    <location>
        <position position="95"/>
    </location>
</feature>
<name>A0A074VEH8_9NEIS</name>
<evidence type="ECO:0000313" key="2">
    <source>
        <dbReference type="Proteomes" id="UP000027644"/>
    </source>
</evidence>